<evidence type="ECO:0000256" key="3">
    <source>
        <dbReference type="ARBA" id="ARBA00022630"/>
    </source>
</evidence>
<dbReference type="AlphaFoldDB" id="A0A0N1HF21"/>
<keyword evidence="4" id="KW-0274">FAD</keyword>
<evidence type="ECO:0000256" key="5">
    <source>
        <dbReference type="ARBA" id="ARBA00023002"/>
    </source>
</evidence>
<dbReference type="GeneID" id="28738579"/>
<dbReference type="Proteomes" id="UP000038010">
    <property type="component" value="Unassembled WGS sequence"/>
</dbReference>
<sequence length="613" mass="69480">MVADLRRHTAWRTQGYEDNGVERDPAYTIPDIVYGSPTVRKVRLLSIGAGVSGILNAYLFQKFGQNVELKIYEKNHDIGGTWLENRYPGCANDVPSHAYAYAFALNPDWPRWFSHSEDIWKYLDRVCGVFDLRKYMVFNTEIVGCFWQHEEGEWLVKMKQTRSDGSVVEVEDRCNLLLNGSGVLNHWKWPEIPGLFDFKGKIIHTASWPQEYQAEQWAEERVAIIGSGASAIQVLPSMQPTAKHIDTFIRSGTWFVDLAGNKQNNRPFTDSERKAFHNSADHLLSHAKYIEDKINSSWGMFFRNSDKQREKQEEVKAAMAAEIADERLLRGFLPKWSIGCRRPTPGDPYMRENVSVHFTGVTKVTEKGVIGGDGIERECDTIICATGFDVSHRPRFPIVGLNGVDLREKWATISESYIGIGCPDIPNYIMYIGPTWPVSNGSVIGPLQVVGEYALQVTRKIQTEYIRSLTPKQTVTDAFNKHVHEWSRHTVWSEDCHSWYKHNATGRVTAIWPGSSLHYMALIRSPRYEDYDITHLGPGAQNMWAHLGMGVNDEVVEGRDWSPYLRSDAMDPAWLAAAKISKGMSETNGDAKPETALEQESPKPKMMGTGMLD</sequence>
<dbReference type="PANTHER" id="PTHR42877">
    <property type="entry name" value="L-ORNITHINE N(5)-MONOOXYGENASE-RELATED"/>
    <property type="match status" value="1"/>
</dbReference>
<keyword evidence="7" id="KW-0503">Monooxygenase</keyword>
<dbReference type="PANTHER" id="PTHR42877:SF1">
    <property type="entry name" value="FAD-BINDING MONOOXYGENASE STCW"/>
    <property type="match status" value="1"/>
</dbReference>
<evidence type="ECO:0000313" key="7">
    <source>
        <dbReference type="EMBL" id="KPI43782.1"/>
    </source>
</evidence>
<dbReference type="RefSeq" id="XP_018003745.1">
    <property type="nucleotide sequence ID" value="XM_018146699.1"/>
</dbReference>
<dbReference type="SUPFAM" id="SSF51905">
    <property type="entry name" value="FAD/NAD(P)-binding domain"/>
    <property type="match status" value="3"/>
</dbReference>
<dbReference type="Pfam" id="PF00743">
    <property type="entry name" value="FMO-like"/>
    <property type="match status" value="1"/>
</dbReference>
<name>A0A0N1HF21_9EURO</name>
<dbReference type="GO" id="GO:0050660">
    <property type="term" value="F:flavin adenine dinucleotide binding"/>
    <property type="evidence" value="ECO:0007669"/>
    <property type="project" value="InterPro"/>
</dbReference>
<evidence type="ECO:0000256" key="4">
    <source>
        <dbReference type="ARBA" id="ARBA00022827"/>
    </source>
</evidence>
<comment type="cofactor">
    <cofactor evidence="1">
        <name>FAD</name>
        <dbReference type="ChEBI" id="CHEBI:57692"/>
    </cofactor>
</comment>
<dbReference type="EMBL" id="LFJN01000004">
    <property type="protein sequence ID" value="KPI43782.1"/>
    <property type="molecule type" value="Genomic_DNA"/>
</dbReference>
<dbReference type="InterPro" id="IPR020946">
    <property type="entry name" value="Flavin_mOase-like"/>
</dbReference>
<accession>A0A0N1HF21</accession>
<dbReference type="GO" id="GO:0050661">
    <property type="term" value="F:NADP binding"/>
    <property type="evidence" value="ECO:0007669"/>
    <property type="project" value="InterPro"/>
</dbReference>
<organism evidence="7 8">
    <name type="scientific">Cyphellophora attinorum</name>
    <dbReference type="NCBI Taxonomy" id="1664694"/>
    <lineage>
        <taxon>Eukaryota</taxon>
        <taxon>Fungi</taxon>
        <taxon>Dikarya</taxon>
        <taxon>Ascomycota</taxon>
        <taxon>Pezizomycotina</taxon>
        <taxon>Eurotiomycetes</taxon>
        <taxon>Chaetothyriomycetidae</taxon>
        <taxon>Chaetothyriales</taxon>
        <taxon>Cyphellophoraceae</taxon>
        <taxon>Cyphellophora</taxon>
    </lineage>
</organism>
<dbReference type="Gene3D" id="3.50.50.60">
    <property type="entry name" value="FAD/NAD(P)-binding domain"/>
    <property type="match status" value="2"/>
</dbReference>
<feature type="region of interest" description="Disordered" evidence="6">
    <location>
        <begin position="584"/>
        <end position="613"/>
    </location>
</feature>
<comment type="similarity">
    <text evidence="2">Belongs to the FAD-binding monooxygenase family.</text>
</comment>
<evidence type="ECO:0000256" key="1">
    <source>
        <dbReference type="ARBA" id="ARBA00001974"/>
    </source>
</evidence>
<gene>
    <name evidence="7" type="ORF">AB675_6409</name>
</gene>
<keyword evidence="8" id="KW-1185">Reference proteome</keyword>
<dbReference type="OrthoDB" id="74360at2759"/>
<proteinExistence type="inferred from homology"/>
<keyword evidence="5" id="KW-0560">Oxidoreductase</keyword>
<evidence type="ECO:0000256" key="2">
    <source>
        <dbReference type="ARBA" id="ARBA00010139"/>
    </source>
</evidence>
<dbReference type="GO" id="GO:0004499">
    <property type="term" value="F:N,N-dimethylaniline monooxygenase activity"/>
    <property type="evidence" value="ECO:0007669"/>
    <property type="project" value="InterPro"/>
</dbReference>
<keyword evidence="3" id="KW-0285">Flavoprotein</keyword>
<comment type="caution">
    <text evidence="7">The sequence shown here is derived from an EMBL/GenBank/DDBJ whole genome shotgun (WGS) entry which is preliminary data.</text>
</comment>
<feature type="compositionally biased region" description="Basic and acidic residues" evidence="6">
    <location>
        <begin position="589"/>
        <end position="603"/>
    </location>
</feature>
<evidence type="ECO:0000256" key="6">
    <source>
        <dbReference type="SAM" id="MobiDB-lite"/>
    </source>
</evidence>
<dbReference type="InterPro" id="IPR036188">
    <property type="entry name" value="FAD/NAD-bd_sf"/>
</dbReference>
<reference evidence="7 8" key="1">
    <citation type="submission" date="2015-06" db="EMBL/GenBank/DDBJ databases">
        <title>Draft genome of the ant-associated black yeast Phialophora attae CBS 131958.</title>
        <authorList>
            <person name="Moreno L.F."/>
            <person name="Stielow B.J."/>
            <person name="de Hoog S."/>
            <person name="Vicente V.A."/>
            <person name="Weiss V.A."/>
            <person name="de Vries M."/>
            <person name="Cruz L.M."/>
            <person name="Souza E.M."/>
        </authorList>
    </citation>
    <scope>NUCLEOTIDE SEQUENCE [LARGE SCALE GENOMIC DNA]</scope>
    <source>
        <strain evidence="7 8">CBS 131958</strain>
    </source>
</reference>
<evidence type="ECO:0000313" key="8">
    <source>
        <dbReference type="Proteomes" id="UP000038010"/>
    </source>
</evidence>
<dbReference type="InterPro" id="IPR051209">
    <property type="entry name" value="FAD-bind_Monooxygenase_sf"/>
</dbReference>
<protein>
    <submittedName>
        <fullName evidence="7">Putative sterigmatocystin biosynthesis monooxygenase stcW</fullName>
    </submittedName>
</protein>
<dbReference type="VEuPathDB" id="FungiDB:AB675_6409"/>